<dbReference type="Proteomes" id="UP001595891">
    <property type="component" value="Unassembled WGS sequence"/>
</dbReference>
<keyword evidence="2" id="KW-1185">Reference proteome</keyword>
<organism evidence="1 2">
    <name type="scientific">Sphaerisporangium corydalis</name>
    <dbReference type="NCBI Taxonomy" id="1441875"/>
    <lineage>
        <taxon>Bacteria</taxon>
        <taxon>Bacillati</taxon>
        <taxon>Actinomycetota</taxon>
        <taxon>Actinomycetes</taxon>
        <taxon>Streptosporangiales</taxon>
        <taxon>Streptosporangiaceae</taxon>
        <taxon>Sphaerisporangium</taxon>
    </lineage>
</organism>
<dbReference type="RefSeq" id="WP_262843352.1">
    <property type="nucleotide sequence ID" value="NZ_JANZYP010000017.1"/>
</dbReference>
<sequence>MVNATITSVRHTLATRTSAADLSAAMACGGRGGVAVAAGTTWDSSAGILAAAGA</sequence>
<comment type="caution">
    <text evidence="1">The sequence shown here is derived from an EMBL/GenBank/DDBJ whole genome shotgun (WGS) entry which is preliminary data.</text>
</comment>
<dbReference type="EMBL" id="JBHSFN010000012">
    <property type="protein sequence ID" value="MFC4588470.1"/>
    <property type="molecule type" value="Genomic_DNA"/>
</dbReference>
<reference evidence="2" key="1">
    <citation type="journal article" date="2019" name="Int. J. Syst. Evol. Microbiol.">
        <title>The Global Catalogue of Microorganisms (GCM) 10K type strain sequencing project: providing services to taxonomists for standard genome sequencing and annotation.</title>
        <authorList>
            <consortium name="The Broad Institute Genomics Platform"/>
            <consortium name="The Broad Institute Genome Sequencing Center for Infectious Disease"/>
            <person name="Wu L."/>
            <person name="Ma J."/>
        </authorList>
    </citation>
    <scope>NUCLEOTIDE SEQUENCE [LARGE SCALE GENOMIC DNA]</scope>
    <source>
        <strain evidence="2">CCUG 49560</strain>
    </source>
</reference>
<evidence type="ECO:0000313" key="2">
    <source>
        <dbReference type="Proteomes" id="UP001595891"/>
    </source>
</evidence>
<gene>
    <name evidence="1" type="ORF">ACFO8L_20445</name>
</gene>
<evidence type="ECO:0000313" key="1">
    <source>
        <dbReference type="EMBL" id="MFC4588470.1"/>
    </source>
</evidence>
<protein>
    <submittedName>
        <fullName evidence="1">Uncharacterized protein</fullName>
    </submittedName>
</protein>
<accession>A0ABV9EJ64</accession>
<name>A0ABV9EJ64_9ACTN</name>
<proteinExistence type="predicted"/>